<keyword evidence="2" id="KW-1185">Reference proteome</keyword>
<dbReference type="Proteomes" id="UP001596506">
    <property type="component" value="Unassembled WGS sequence"/>
</dbReference>
<proteinExistence type="predicted"/>
<name>A0ABW2IU64_9GAMM</name>
<accession>A0ABW2IU64</accession>
<comment type="caution">
    <text evidence="1">The sequence shown here is derived from an EMBL/GenBank/DDBJ whole genome shotgun (WGS) entry which is preliminary data.</text>
</comment>
<evidence type="ECO:0000313" key="2">
    <source>
        <dbReference type="Proteomes" id="UP001596506"/>
    </source>
</evidence>
<organism evidence="1 2">
    <name type="scientific">Marinobacter aromaticivorans</name>
    <dbReference type="NCBI Taxonomy" id="1494078"/>
    <lineage>
        <taxon>Bacteria</taxon>
        <taxon>Pseudomonadati</taxon>
        <taxon>Pseudomonadota</taxon>
        <taxon>Gammaproteobacteria</taxon>
        <taxon>Pseudomonadales</taxon>
        <taxon>Marinobacteraceae</taxon>
        <taxon>Marinobacter</taxon>
    </lineage>
</organism>
<gene>
    <name evidence="1" type="ORF">ACFQQA_07190</name>
</gene>
<evidence type="ECO:0000313" key="1">
    <source>
        <dbReference type="EMBL" id="MFC7294503.1"/>
    </source>
</evidence>
<dbReference type="EMBL" id="JBHTBD010000002">
    <property type="protein sequence ID" value="MFC7294503.1"/>
    <property type="molecule type" value="Genomic_DNA"/>
</dbReference>
<reference evidence="2" key="1">
    <citation type="journal article" date="2019" name="Int. J. Syst. Evol. Microbiol.">
        <title>The Global Catalogue of Microorganisms (GCM) 10K type strain sequencing project: providing services to taxonomists for standard genome sequencing and annotation.</title>
        <authorList>
            <consortium name="The Broad Institute Genomics Platform"/>
            <consortium name="The Broad Institute Genome Sequencing Center for Infectious Disease"/>
            <person name="Wu L."/>
            <person name="Ma J."/>
        </authorList>
    </citation>
    <scope>NUCLEOTIDE SEQUENCE [LARGE SCALE GENOMIC DNA]</scope>
    <source>
        <strain evidence="2">CCUG 60559</strain>
    </source>
</reference>
<dbReference type="RefSeq" id="WP_188437657.1">
    <property type="nucleotide sequence ID" value="NZ_JBHTBD010000002.1"/>
</dbReference>
<sequence length="332" mass="34893">MNPQRKLQIKPGYHVVQAPISKSELLGALYGDTSAKPNGFDRLNPGLGAQVLPGEMVVLGDPEGLECTQQEAELMEVAARVNAQVRSLEQDEAQFIVKHFDLLEAITSTGSAGLGAGAVMVSKQISSIEVTLKNIERLHQDSYRKHGHLNHPEFFEKRRALFKELDFALGSVARKGMSLDDDAKLKRALGLSSKSIVNNWKTAGVGAIPGYATHYERVAKGAKYVRNVGYLGVTLDVSMSALKIREACTAGDEKECQVVAYRESGKLVGATIFGAAGGALAGACTLVGVTTVGIGGVACAIIVGGLGAAGGSQFGSGLGEAAGELMRKSIHE</sequence>
<evidence type="ECO:0008006" key="3">
    <source>
        <dbReference type="Google" id="ProtNLM"/>
    </source>
</evidence>
<protein>
    <recommendedName>
        <fullName evidence="3">LysM domain-containing protein</fullName>
    </recommendedName>
</protein>